<comment type="caution">
    <text evidence="3">The sequence shown here is derived from an EMBL/GenBank/DDBJ whole genome shotgun (WGS) entry which is preliminary data.</text>
</comment>
<evidence type="ECO:0000313" key="3">
    <source>
        <dbReference type="EMBL" id="MBN9413215.1"/>
    </source>
</evidence>
<name>A0A8J7TTT1_9PROT</name>
<keyword evidence="1" id="KW-0812">Transmembrane</keyword>
<dbReference type="InterPro" id="IPR003399">
    <property type="entry name" value="Mce/MlaD"/>
</dbReference>
<reference evidence="3" key="1">
    <citation type="submission" date="2021-02" db="EMBL/GenBank/DDBJ databases">
        <title>Thiocyanate and organic carbon inputs drive convergent selection for specific autotrophic Afipia and Thiobacillus strains within complex microbiomes.</title>
        <authorList>
            <person name="Huddy R.J."/>
            <person name="Sachdeva R."/>
            <person name="Kadzinga F."/>
            <person name="Kantor R.S."/>
            <person name="Harrison S.T.L."/>
            <person name="Banfield J.F."/>
        </authorList>
    </citation>
    <scope>NUCLEOTIDE SEQUENCE</scope>
    <source>
        <strain evidence="3">SCN18_10_11_15_R4_P_38_20</strain>
    </source>
</reference>
<dbReference type="Pfam" id="PF02470">
    <property type="entry name" value="MlaD"/>
    <property type="match status" value="1"/>
</dbReference>
<dbReference type="EMBL" id="JAFKGL010000018">
    <property type="protein sequence ID" value="MBN9413215.1"/>
    <property type="molecule type" value="Genomic_DNA"/>
</dbReference>
<dbReference type="PANTHER" id="PTHR33371">
    <property type="entry name" value="INTERMEMBRANE PHOSPHOLIPID TRANSPORT SYSTEM BINDING PROTEIN MLAD-RELATED"/>
    <property type="match status" value="1"/>
</dbReference>
<dbReference type="GO" id="GO:0015914">
    <property type="term" value="P:phospholipid transport"/>
    <property type="evidence" value="ECO:0007669"/>
    <property type="project" value="InterPro"/>
</dbReference>
<feature type="transmembrane region" description="Helical" evidence="1">
    <location>
        <begin position="6"/>
        <end position="26"/>
    </location>
</feature>
<gene>
    <name evidence="3" type="primary">mlaD</name>
    <name evidence="3" type="ORF">J0H12_04750</name>
</gene>
<dbReference type="InterPro" id="IPR052336">
    <property type="entry name" value="MlaD_Phospholipid_Transporter"/>
</dbReference>
<feature type="domain" description="Mce/MlaD" evidence="2">
    <location>
        <begin position="39"/>
        <end position="113"/>
    </location>
</feature>
<keyword evidence="1" id="KW-0472">Membrane</keyword>
<accession>A0A8J7TTT1</accession>
<organism evidence="3 4">
    <name type="scientific">Candidatus Paracaedimonas acanthamoebae</name>
    <dbReference type="NCBI Taxonomy" id="244581"/>
    <lineage>
        <taxon>Bacteria</taxon>
        <taxon>Pseudomonadati</taxon>
        <taxon>Pseudomonadota</taxon>
        <taxon>Alphaproteobacteria</taxon>
        <taxon>Holosporales</taxon>
        <taxon>Caedimonadaceae</taxon>
        <taxon>Candidatus Paracaedimonas</taxon>
    </lineage>
</organism>
<sequence>MRNNLIETVMGGVVLLIAIFFLTFAYRSSGYKSSEGALYWAQFDRVDGLFVGSDVRMSGVKVGTVKDIKINPQTYLAGVHFTLASDISLPKDSSAEILSDGLMGNKYLALIPGGDEENLPSGAEITHTQSAVSLEGMIGQLIFSAKDSKKEGAQPSAEKK</sequence>
<dbReference type="Proteomes" id="UP000664414">
    <property type="component" value="Unassembled WGS sequence"/>
</dbReference>
<evidence type="ECO:0000259" key="2">
    <source>
        <dbReference type="Pfam" id="PF02470"/>
    </source>
</evidence>
<evidence type="ECO:0000313" key="4">
    <source>
        <dbReference type="Proteomes" id="UP000664414"/>
    </source>
</evidence>
<dbReference type="NCBIfam" id="TIGR04430">
    <property type="entry name" value="OM_asym_MlaD"/>
    <property type="match status" value="1"/>
</dbReference>
<keyword evidence="1" id="KW-1133">Transmembrane helix</keyword>
<protein>
    <submittedName>
        <fullName evidence="3">Outer membrane lipid asymmetry maintenance protein MlaD</fullName>
    </submittedName>
</protein>
<proteinExistence type="predicted"/>
<evidence type="ECO:0000256" key="1">
    <source>
        <dbReference type="SAM" id="Phobius"/>
    </source>
</evidence>
<dbReference type="AlphaFoldDB" id="A0A8J7TTT1"/>
<dbReference type="PANTHER" id="PTHR33371:SF4">
    <property type="entry name" value="INTERMEMBRANE PHOSPHOLIPID TRANSPORT SYSTEM BINDING PROTEIN MLAD"/>
    <property type="match status" value="1"/>
</dbReference>
<dbReference type="InterPro" id="IPR030970">
    <property type="entry name" value="ABC_MlaD"/>
</dbReference>